<sequence>MAPLQVIGASWGRTGTNSLKEALAILGFRTHHMRAMYENTESHPDIFKEAYENPNQPVDWDVLYSGFDAAVDWPTVSFLDRLIKYYPDAKIILTLRDTESWYASFKNTIVRVLESDISPADTSNNALLAKQVREMVRTLILDGLFKDPERNKTRKALNDYEEDMIKEKYEAHIEWVKQNVPSERLFIMELGEEWDRLCNFLNKSVPKDIPYPHTNTRKAFIEKFQNSAKDFHHEQ</sequence>
<protein>
    <submittedName>
        <fullName evidence="1">P-loop containing nucleoside triphosphate hydrolase protein</fullName>
    </submittedName>
</protein>
<dbReference type="InterPro" id="IPR040632">
    <property type="entry name" value="Sulfotransfer_4"/>
</dbReference>
<dbReference type="SUPFAM" id="SSF52540">
    <property type="entry name" value="P-loop containing nucleoside triphosphate hydrolases"/>
    <property type="match status" value="1"/>
</dbReference>
<comment type="caution">
    <text evidence="1">The sequence shown here is derived from an EMBL/GenBank/DDBJ whole genome shotgun (WGS) entry which is preliminary data.</text>
</comment>
<reference evidence="1" key="2">
    <citation type="submission" date="2023-02" db="EMBL/GenBank/DDBJ databases">
        <authorList>
            <consortium name="DOE Joint Genome Institute"/>
            <person name="Mondo S.J."/>
            <person name="Chang Y."/>
            <person name="Wang Y."/>
            <person name="Ahrendt S."/>
            <person name="Andreopoulos W."/>
            <person name="Barry K."/>
            <person name="Beard J."/>
            <person name="Benny G.L."/>
            <person name="Blankenship S."/>
            <person name="Bonito G."/>
            <person name="Cuomo C."/>
            <person name="Desiro A."/>
            <person name="Gervers K.A."/>
            <person name="Hundley H."/>
            <person name="Kuo A."/>
            <person name="LaButti K."/>
            <person name="Lang B.F."/>
            <person name="Lipzen A."/>
            <person name="O'Donnell K."/>
            <person name="Pangilinan J."/>
            <person name="Reynolds N."/>
            <person name="Sandor L."/>
            <person name="Smith M.W."/>
            <person name="Tsang A."/>
            <person name="Grigoriev I.V."/>
            <person name="Stajich J.E."/>
            <person name="Spatafora J.W."/>
        </authorList>
    </citation>
    <scope>NUCLEOTIDE SEQUENCE</scope>
    <source>
        <strain evidence="1">RSA 2281</strain>
    </source>
</reference>
<dbReference type="EMBL" id="JAIXMP010000011">
    <property type="protein sequence ID" value="KAI9265014.1"/>
    <property type="molecule type" value="Genomic_DNA"/>
</dbReference>
<keyword evidence="2" id="KW-1185">Reference proteome</keyword>
<dbReference type="PANTHER" id="PTHR36978">
    <property type="entry name" value="P-LOOP CONTAINING NUCLEOTIDE TRIPHOSPHATE HYDROLASE"/>
    <property type="match status" value="1"/>
</dbReference>
<reference evidence="1" key="1">
    <citation type="journal article" date="2022" name="IScience">
        <title>Evolution of zygomycete secretomes and the origins of terrestrial fungal ecologies.</title>
        <authorList>
            <person name="Chang Y."/>
            <person name="Wang Y."/>
            <person name="Mondo S."/>
            <person name="Ahrendt S."/>
            <person name="Andreopoulos W."/>
            <person name="Barry K."/>
            <person name="Beard J."/>
            <person name="Benny G.L."/>
            <person name="Blankenship S."/>
            <person name="Bonito G."/>
            <person name="Cuomo C."/>
            <person name="Desiro A."/>
            <person name="Gervers K.A."/>
            <person name="Hundley H."/>
            <person name="Kuo A."/>
            <person name="LaButti K."/>
            <person name="Lang B.F."/>
            <person name="Lipzen A."/>
            <person name="O'Donnell K."/>
            <person name="Pangilinan J."/>
            <person name="Reynolds N."/>
            <person name="Sandor L."/>
            <person name="Smith M.E."/>
            <person name="Tsang A."/>
            <person name="Grigoriev I.V."/>
            <person name="Stajich J.E."/>
            <person name="Spatafora J.W."/>
        </authorList>
    </citation>
    <scope>NUCLEOTIDE SEQUENCE</scope>
    <source>
        <strain evidence="1">RSA 2281</strain>
    </source>
</reference>
<dbReference type="AlphaFoldDB" id="A0AAD5PEK1"/>
<keyword evidence="1" id="KW-0378">Hydrolase</keyword>
<proteinExistence type="predicted"/>
<organism evidence="1 2">
    <name type="scientific">Phascolomyces articulosus</name>
    <dbReference type="NCBI Taxonomy" id="60185"/>
    <lineage>
        <taxon>Eukaryota</taxon>
        <taxon>Fungi</taxon>
        <taxon>Fungi incertae sedis</taxon>
        <taxon>Mucoromycota</taxon>
        <taxon>Mucoromycotina</taxon>
        <taxon>Mucoromycetes</taxon>
        <taxon>Mucorales</taxon>
        <taxon>Lichtheimiaceae</taxon>
        <taxon>Phascolomyces</taxon>
    </lineage>
</organism>
<dbReference type="Proteomes" id="UP001209540">
    <property type="component" value="Unassembled WGS sequence"/>
</dbReference>
<evidence type="ECO:0000313" key="2">
    <source>
        <dbReference type="Proteomes" id="UP001209540"/>
    </source>
</evidence>
<evidence type="ECO:0000313" key="1">
    <source>
        <dbReference type="EMBL" id="KAI9265014.1"/>
    </source>
</evidence>
<accession>A0AAD5PEK1</accession>
<dbReference type="GO" id="GO:0016787">
    <property type="term" value="F:hydrolase activity"/>
    <property type="evidence" value="ECO:0007669"/>
    <property type="project" value="UniProtKB-KW"/>
</dbReference>
<dbReference type="Pfam" id="PF17784">
    <property type="entry name" value="Sulfotransfer_4"/>
    <property type="match status" value="1"/>
</dbReference>
<dbReference type="Gene3D" id="3.40.50.300">
    <property type="entry name" value="P-loop containing nucleotide triphosphate hydrolases"/>
    <property type="match status" value="1"/>
</dbReference>
<gene>
    <name evidence="1" type="ORF">BDA99DRAFT_437382</name>
</gene>
<dbReference type="PANTHER" id="PTHR36978:SF4">
    <property type="entry name" value="P-LOOP CONTAINING NUCLEOSIDE TRIPHOSPHATE HYDROLASE PROTEIN"/>
    <property type="match status" value="1"/>
</dbReference>
<name>A0AAD5PEK1_9FUNG</name>
<dbReference type="InterPro" id="IPR027417">
    <property type="entry name" value="P-loop_NTPase"/>
</dbReference>